<feature type="compositionally biased region" description="Pro residues" evidence="8">
    <location>
        <begin position="17"/>
        <end position="27"/>
    </location>
</feature>
<evidence type="ECO:0000313" key="11">
    <source>
        <dbReference type="Proteomes" id="UP001596175"/>
    </source>
</evidence>
<dbReference type="PANTHER" id="PTHR21716">
    <property type="entry name" value="TRANSMEMBRANE PROTEIN"/>
    <property type="match status" value="1"/>
</dbReference>
<comment type="similarity">
    <text evidence="2">Belongs to the autoinducer-2 exporter (AI-2E) (TC 2.A.86) family.</text>
</comment>
<gene>
    <name evidence="10" type="ORF">ACFPK1_13165</name>
</gene>
<evidence type="ECO:0000256" key="6">
    <source>
        <dbReference type="ARBA" id="ARBA00022989"/>
    </source>
</evidence>
<dbReference type="RefSeq" id="WP_378021388.1">
    <property type="nucleotide sequence ID" value="NZ_JBHSKG010000006.1"/>
</dbReference>
<comment type="caution">
    <text evidence="10">The sequence shown here is derived from an EMBL/GenBank/DDBJ whole genome shotgun (WGS) entry which is preliminary data.</text>
</comment>
<feature type="region of interest" description="Disordered" evidence="8">
    <location>
        <begin position="405"/>
        <end position="428"/>
    </location>
</feature>
<organism evidence="10 11">
    <name type="scientific">Actinomycetospora rhizophila</name>
    <dbReference type="NCBI Taxonomy" id="1416876"/>
    <lineage>
        <taxon>Bacteria</taxon>
        <taxon>Bacillati</taxon>
        <taxon>Actinomycetota</taxon>
        <taxon>Actinomycetes</taxon>
        <taxon>Pseudonocardiales</taxon>
        <taxon>Pseudonocardiaceae</taxon>
        <taxon>Actinomycetospora</taxon>
    </lineage>
</organism>
<evidence type="ECO:0000256" key="5">
    <source>
        <dbReference type="ARBA" id="ARBA00022692"/>
    </source>
</evidence>
<keyword evidence="3" id="KW-0813">Transport</keyword>
<evidence type="ECO:0000256" key="4">
    <source>
        <dbReference type="ARBA" id="ARBA00022475"/>
    </source>
</evidence>
<evidence type="ECO:0000313" key="10">
    <source>
        <dbReference type="EMBL" id="MFC5139187.1"/>
    </source>
</evidence>
<evidence type="ECO:0000256" key="2">
    <source>
        <dbReference type="ARBA" id="ARBA00009773"/>
    </source>
</evidence>
<feature type="transmembrane region" description="Helical" evidence="9">
    <location>
        <begin position="327"/>
        <end position="349"/>
    </location>
</feature>
<feature type="transmembrane region" description="Helical" evidence="9">
    <location>
        <begin position="85"/>
        <end position="104"/>
    </location>
</feature>
<feature type="transmembrane region" description="Helical" evidence="9">
    <location>
        <begin position="256"/>
        <end position="284"/>
    </location>
</feature>
<feature type="transmembrane region" description="Helical" evidence="9">
    <location>
        <begin position="125"/>
        <end position="146"/>
    </location>
</feature>
<evidence type="ECO:0000256" key="7">
    <source>
        <dbReference type="ARBA" id="ARBA00023136"/>
    </source>
</evidence>
<name>A0ABV9ZG90_9PSEU</name>
<dbReference type="Proteomes" id="UP001596175">
    <property type="component" value="Unassembled WGS sequence"/>
</dbReference>
<keyword evidence="11" id="KW-1185">Reference proteome</keyword>
<reference evidence="11" key="1">
    <citation type="journal article" date="2019" name="Int. J. Syst. Evol. Microbiol.">
        <title>The Global Catalogue of Microorganisms (GCM) 10K type strain sequencing project: providing services to taxonomists for standard genome sequencing and annotation.</title>
        <authorList>
            <consortium name="The Broad Institute Genomics Platform"/>
            <consortium name="The Broad Institute Genome Sequencing Center for Infectious Disease"/>
            <person name="Wu L."/>
            <person name="Ma J."/>
        </authorList>
    </citation>
    <scope>NUCLEOTIDE SEQUENCE [LARGE SCALE GENOMIC DNA]</scope>
    <source>
        <strain evidence="11">XZYJ18</strain>
    </source>
</reference>
<dbReference type="EMBL" id="JBHSKG010000006">
    <property type="protein sequence ID" value="MFC5139187.1"/>
    <property type="molecule type" value="Genomic_DNA"/>
</dbReference>
<feature type="region of interest" description="Disordered" evidence="8">
    <location>
        <begin position="1"/>
        <end position="38"/>
    </location>
</feature>
<evidence type="ECO:0000256" key="9">
    <source>
        <dbReference type="SAM" id="Phobius"/>
    </source>
</evidence>
<keyword evidence="7 9" id="KW-0472">Membrane</keyword>
<dbReference type="PANTHER" id="PTHR21716:SF53">
    <property type="entry name" value="PERMEASE PERM-RELATED"/>
    <property type="match status" value="1"/>
</dbReference>
<feature type="transmembrane region" description="Helical" evidence="9">
    <location>
        <begin position="290"/>
        <end position="320"/>
    </location>
</feature>
<keyword evidence="6 9" id="KW-1133">Transmembrane helix</keyword>
<keyword evidence="4" id="KW-1003">Cell membrane</keyword>
<feature type="transmembrane region" description="Helical" evidence="9">
    <location>
        <begin position="215"/>
        <end position="236"/>
    </location>
</feature>
<dbReference type="Pfam" id="PF01594">
    <property type="entry name" value="AI-2E_transport"/>
    <property type="match status" value="1"/>
</dbReference>
<evidence type="ECO:0000256" key="3">
    <source>
        <dbReference type="ARBA" id="ARBA00022448"/>
    </source>
</evidence>
<dbReference type="InterPro" id="IPR002549">
    <property type="entry name" value="AI-2E-like"/>
</dbReference>
<accession>A0ABV9ZG90</accession>
<protein>
    <submittedName>
        <fullName evidence="10">AI-2E family transporter</fullName>
    </submittedName>
</protein>
<keyword evidence="5 9" id="KW-0812">Transmembrane</keyword>
<feature type="transmembrane region" description="Helical" evidence="9">
    <location>
        <begin position="361"/>
        <end position="387"/>
    </location>
</feature>
<feature type="compositionally biased region" description="Basic and acidic residues" evidence="8">
    <location>
        <begin position="413"/>
        <end position="423"/>
    </location>
</feature>
<sequence>MTMSSPSPDPRGDPGPADDPGPGPGPPQDIGDLPGARTVDRGPEAVVRPARRWEVPVALEIASGLAWRVLLLAAAGYAILYVMGLLSAVLVPVVLAIIAASLLAPEAHALSRRWRHVPHALATALVLLAGIAIVSAVFYGVVLAFISGLPDLTTQLTASLTGIQEWLRTGPLGLNNEQFTAIGNQAIAYLQSSQATLATSALGAVGTVGELFTEMLLTLFTLIFLVYDGGLVWRFVLSGVPKAARDRADIAGRRAFASLVGYTRATVLVAAADAVTAGVGLWLIGVPLAVPLAALIFFGAFVPTLGAVVTGVVAVLVALVSGGLTDALLVVLLLVAVQNLEGYILQPLLLGRSIKLHPLAVVLPIACGLVLFGIPGALLAVPLVTVVDAGVRSLVRPSDGALDPATVNPLDPRSGRPEWHDAGPSRTSVRGLFRHRRAGS</sequence>
<comment type="subcellular location">
    <subcellularLocation>
        <location evidence="1">Cell membrane</location>
        <topology evidence="1">Multi-pass membrane protein</topology>
    </subcellularLocation>
</comment>
<evidence type="ECO:0000256" key="1">
    <source>
        <dbReference type="ARBA" id="ARBA00004651"/>
    </source>
</evidence>
<proteinExistence type="inferred from homology"/>
<evidence type="ECO:0000256" key="8">
    <source>
        <dbReference type="SAM" id="MobiDB-lite"/>
    </source>
</evidence>